<organism evidence="1">
    <name type="scientific">Arundo donax</name>
    <name type="common">Giant reed</name>
    <name type="synonym">Donax arundinaceus</name>
    <dbReference type="NCBI Taxonomy" id="35708"/>
    <lineage>
        <taxon>Eukaryota</taxon>
        <taxon>Viridiplantae</taxon>
        <taxon>Streptophyta</taxon>
        <taxon>Embryophyta</taxon>
        <taxon>Tracheophyta</taxon>
        <taxon>Spermatophyta</taxon>
        <taxon>Magnoliopsida</taxon>
        <taxon>Liliopsida</taxon>
        <taxon>Poales</taxon>
        <taxon>Poaceae</taxon>
        <taxon>PACMAD clade</taxon>
        <taxon>Arundinoideae</taxon>
        <taxon>Arundineae</taxon>
        <taxon>Arundo</taxon>
    </lineage>
</organism>
<protein>
    <submittedName>
        <fullName evidence="1">Uncharacterized protein</fullName>
    </submittedName>
</protein>
<reference evidence="1" key="1">
    <citation type="submission" date="2014-09" db="EMBL/GenBank/DDBJ databases">
        <authorList>
            <person name="Magalhaes I.L.F."/>
            <person name="Oliveira U."/>
            <person name="Santos F.R."/>
            <person name="Vidigal T.H.D.A."/>
            <person name="Brescovit A.D."/>
            <person name="Santos A.J."/>
        </authorList>
    </citation>
    <scope>NUCLEOTIDE SEQUENCE</scope>
    <source>
        <tissue evidence="1">Shoot tissue taken approximately 20 cm above the soil surface</tissue>
    </source>
</reference>
<dbReference type="AlphaFoldDB" id="A0A0A9FW05"/>
<accession>A0A0A9FW05</accession>
<dbReference type="EMBL" id="GBRH01182472">
    <property type="protein sequence ID" value="JAE15424.1"/>
    <property type="molecule type" value="Transcribed_RNA"/>
</dbReference>
<reference evidence="1" key="2">
    <citation type="journal article" date="2015" name="Data Brief">
        <title>Shoot transcriptome of the giant reed, Arundo donax.</title>
        <authorList>
            <person name="Barrero R.A."/>
            <person name="Guerrero F.D."/>
            <person name="Moolhuijzen P."/>
            <person name="Goolsby J.A."/>
            <person name="Tidwell J."/>
            <person name="Bellgard S.E."/>
            <person name="Bellgard M.I."/>
        </authorList>
    </citation>
    <scope>NUCLEOTIDE SEQUENCE</scope>
    <source>
        <tissue evidence="1">Shoot tissue taken approximately 20 cm above the soil surface</tissue>
    </source>
</reference>
<proteinExistence type="predicted"/>
<name>A0A0A9FW05_ARUDO</name>
<sequence>MSLLGHILGCLGLLPQSSIEPYNDY</sequence>
<evidence type="ECO:0000313" key="1">
    <source>
        <dbReference type="EMBL" id="JAE15424.1"/>
    </source>
</evidence>